<dbReference type="Proteomes" id="UP000050454">
    <property type="component" value="Unassembled WGS sequence"/>
</dbReference>
<evidence type="ECO:0000313" key="2">
    <source>
        <dbReference type="Proteomes" id="UP000050454"/>
    </source>
</evidence>
<protein>
    <submittedName>
        <fullName evidence="1">Uncharacterized protein</fullName>
    </submittedName>
</protein>
<dbReference type="AlphaFoldDB" id="A0A0P7BTS4"/>
<dbReference type="STRING" id="1605367.AFM12_10615"/>
<proteinExistence type="predicted"/>
<evidence type="ECO:0000313" key="1">
    <source>
        <dbReference type="EMBL" id="KPM48189.1"/>
    </source>
</evidence>
<keyword evidence="2" id="KW-1185">Reference proteome</keyword>
<reference evidence="1 2" key="1">
    <citation type="submission" date="2015-07" db="EMBL/GenBank/DDBJ databases">
        <title>The draft genome sequence of Leadbetterella sp. JN14-9.</title>
        <authorList>
            <person name="Liu Y."/>
            <person name="Du J."/>
            <person name="Shao Z."/>
        </authorList>
    </citation>
    <scope>NUCLEOTIDE SEQUENCE [LARGE SCALE GENOMIC DNA]</scope>
    <source>
        <strain evidence="1 2">JN14-9</strain>
    </source>
</reference>
<name>A0A0P7BTS4_9BACT</name>
<gene>
    <name evidence="1" type="ORF">AFM12_10615</name>
</gene>
<comment type="caution">
    <text evidence="1">The sequence shown here is derived from an EMBL/GenBank/DDBJ whole genome shotgun (WGS) entry which is preliminary data.</text>
</comment>
<sequence>MSLAFTAQAQGPVPCVETLNSFFHEEVVTTMPQGAKPKVLNRLGTNPQFGRIRRHTAASAYSHLKGVKRRSRKNGAELDRLLQTLGYTGVDDPEFGADDITPVVVSAGEVGWMGSGSDKYFKAEFGRDFEGFKIFVKDGPCFVYIMKTCGNIFYVDPPSCDESFPCPECLNASAFTGSVNPFCECTPCPECQETLDQTIIVNGNGDIASGDCVMGEKTVTLAATYGGETICMGSMTIPVNVSYEYQASGSTSASEVVTVDNQDGNAQSAMDLKIPVNLDFDVTEAQTSYGDNGMIVMDVTAKRFKALKKYYTACPTDVSAEAMQSISEKEMDMAEAQSSEGSSNGEAGLKKQTLIFSGQNAVSEIVSKEYSTTMTVIAHSTKTGKLAKGESAERYLCLGQYLVPGASAMQYTLTGNSNLTTSVEVCDAEGNEPDTKNIVLPIDLDASFTKQEMKAGHDGKVYIDVTEAQYKKLAKRFSRCCSNGDSSCY</sequence>
<dbReference type="EMBL" id="LGTQ01000007">
    <property type="protein sequence ID" value="KPM48189.1"/>
    <property type="molecule type" value="Genomic_DNA"/>
</dbReference>
<organism evidence="1 2">
    <name type="scientific">Jiulongibacter sediminis</name>
    <dbReference type="NCBI Taxonomy" id="1605367"/>
    <lineage>
        <taxon>Bacteria</taxon>
        <taxon>Pseudomonadati</taxon>
        <taxon>Bacteroidota</taxon>
        <taxon>Cytophagia</taxon>
        <taxon>Cytophagales</taxon>
        <taxon>Leadbetterellaceae</taxon>
        <taxon>Jiulongibacter</taxon>
    </lineage>
</organism>
<accession>A0A0P7BTS4</accession>